<dbReference type="GO" id="GO:0000978">
    <property type="term" value="F:RNA polymerase II cis-regulatory region sequence-specific DNA binding"/>
    <property type="evidence" value="ECO:0007669"/>
    <property type="project" value="TreeGrafter"/>
</dbReference>
<dbReference type="GO" id="GO:0000785">
    <property type="term" value="C:chromatin"/>
    <property type="evidence" value="ECO:0007669"/>
    <property type="project" value="TreeGrafter"/>
</dbReference>
<evidence type="ECO:0000256" key="4">
    <source>
        <dbReference type="ARBA" id="ARBA00022833"/>
    </source>
</evidence>
<protein>
    <recommendedName>
        <fullName evidence="8">C2H2-type domain-containing protein</fullName>
    </recommendedName>
</protein>
<dbReference type="GO" id="GO:0008270">
    <property type="term" value="F:zinc ion binding"/>
    <property type="evidence" value="ECO:0007669"/>
    <property type="project" value="UniProtKB-KW"/>
</dbReference>
<evidence type="ECO:0000256" key="5">
    <source>
        <dbReference type="PROSITE-ProRule" id="PRU00042"/>
    </source>
</evidence>
<name>A0AAW0PJ11_9GOBI</name>
<dbReference type="Pfam" id="PF00096">
    <property type="entry name" value="zf-C2H2"/>
    <property type="match status" value="1"/>
</dbReference>
<evidence type="ECO:0000256" key="3">
    <source>
        <dbReference type="ARBA" id="ARBA00022771"/>
    </source>
</evidence>
<dbReference type="InterPro" id="IPR013087">
    <property type="entry name" value="Znf_C2H2_type"/>
</dbReference>
<feature type="region of interest" description="Disordered" evidence="7">
    <location>
        <begin position="101"/>
        <end position="182"/>
    </location>
</feature>
<accession>A0AAW0PJ11</accession>
<keyword evidence="1" id="KW-0479">Metal-binding</keyword>
<dbReference type="PANTHER" id="PTHR14003:SF19">
    <property type="entry name" value="YY2 TRANSCRIPTION FACTOR"/>
    <property type="match status" value="1"/>
</dbReference>
<dbReference type="PROSITE" id="PS00028">
    <property type="entry name" value="ZINC_FINGER_C2H2_1"/>
    <property type="match status" value="3"/>
</dbReference>
<feature type="domain" description="C2H2-type" evidence="8">
    <location>
        <begin position="328"/>
        <end position="356"/>
    </location>
</feature>
<evidence type="ECO:0000256" key="7">
    <source>
        <dbReference type="SAM" id="MobiDB-lite"/>
    </source>
</evidence>
<evidence type="ECO:0000256" key="2">
    <source>
        <dbReference type="ARBA" id="ARBA00022737"/>
    </source>
</evidence>
<feature type="domain" description="C2H2-type" evidence="8">
    <location>
        <begin position="273"/>
        <end position="300"/>
    </location>
</feature>
<dbReference type="EMBL" id="JBBPFD010000004">
    <property type="protein sequence ID" value="KAK7929798.1"/>
    <property type="molecule type" value="Genomic_DNA"/>
</dbReference>
<comment type="caution">
    <text evidence="9">The sequence shown here is derived from an EMBL/GenBank/DDBJ whole genome shotgun (WGS) entry which is preliminary data.</text>
</comment>
<keyword evidence="6" id="KW-0175">Coiled coil</keyword>
<sequence>MPAAADLHSQIASIVEVLANAAVAEICKAVEDGYAVVNLEMSRSQKENECLKRRVRLLELQVSRYRAEQRLKAPEATGAGRLFPASGSCSTATEETLRAPVFTTDPDPDQEVVTTTKTEPAEPEEDNDIIIVKVESSISHEDTSNTKNTSSSSLEQTREIRAQSSSQTEVSGSQNLTDKPLENVTFSHCDKTSNYDLNATQMPSSFNASANETVGTFCGVTTSFNTSNLATNDQQTSNSQPNVDITNLSFNILNQSCLNKPTLPQNGLGIKPFKCSKCPMRFFLEADLTHHLKNHLRRKFNCALCGKGFVCKSQLEVHKNVHTGARPYSCSMCDSWFSHPSNLQRHIKKKHLLSAPGGSG</sequence>
<feature type="compositionally biased region" description="Polar residues" evidence="7">
    <location>
        <begin position="162"/>
        <end position="177"/>
    </location>
</feature>
<evidence type="ECO:0000313" key="10">
    <source>
        <dbReference type="Proteomes" id="UP001460270"/>
    </source>
</evidence>
<dbReference type="Gene3D" id="3.30.160.60">
    <property type="entry name" value="Classic Zinc Finger"/>
    <property type="match status" value="2"/>
</dbReference>
<dbReference type="GO" id="GO:0031519">
    <property type="term" value="C:PcG protein complex"/>
    <property type="evidence" value="ECO:0007669"/>
    <property type="project" value="TreeGrafter"/>
</dbReference>
<keyword evidence="2" id="KW-0677">Repeat</keyword>
<keyword evidence="4" id="KW-0862">Zinc</keyword>
<evidence type="ECO:0000256" key="1">
    <source>
        <dbReference type="ARBA" id="ARBA00022723"/>
    </source>
</evidence>
<dbReference type="FunFam" id="3.30.160.60:FF:000446">
    <property type="entry name" value="Zinc finger protein"/>
    <property type="match status" value="2"/>
</dbReference>
<dbReference type="PROSITE" id="PS50157">
    <property type="entry name" value="ZINC_FINGER_C2H2_2"/>
    <property type="match status" value="3"/>
</dbReference>
<dbReference type="AlphaFoldDB" id="A0AAW0PJ11"/>
<dbReference type="InterPro" id="IPR036236">
    <property type="entry name" value="Znf_C2H2_sf"/>
</dbReference>
<evidence type="ECO:0000259" key="8">
    <source>
        <dbReference type="PROSITE" id="PS50157"/>
    </source>
</evidence>
<dbReference type="SMART" id="SM00355">
    <property type="entry name" value="ZnF_C2H2"/>
    <property type="match status" value="3"/>
</dbReference>
<evidence type="ECO:0000256" key="6">
    <source>
        <dbReference type="SAM" id="Coils"/>
    </source>
</evidence>
<evidence type="ECO:0000313" key="9">
    <source>
        <dbReference type="EMBL" id="KAK7929798.1"/>
    </source>
</evidence>
<proteinExistence type="predicted"/>
<organism evidence="9 10">
    <name type="scientific">Mugilogobius chulae</name>
    <name type="common">yellowstripe goby</name>
    <dbReference type="NCBI Taxonomy" id="88201"/>
    <lineage>
        <taxon>Eukaryota</taxon>
        <taxon>Metazoa</taxon>
        <taxon>Chordata</taxon>
        <taxon>Craniata</taxon>
        <taxon>Vertebrata</taxon>
        <taxon>Euteleostomi</taxon>
        <taxon>Actinopterygii</taxon>
        <taxon>Neopterygii</taxon>
        <taxon>Teleostei</taxon>
        <taxon>Neoteleostei</taxon>
        <taxon>Acanthomorphata</taxon>
        <taxon>Gobiaria</taxon>
        <taxon>Gobiiformes</taxon>
        <taxon>Gobioidei</taxon>
        <taxon>Gobiidae</taxon>
        <taxon>Gobionellinae</taxon>
        <taxon>Mugilogobius</taxon>
    </lineage>
</organism>
<dbReference type="SUPFAM" id="SSF57667">
    <property type="entry name" value="beta-beta-alpha zinc fingers"/>
    <property type="match status" value="2"/>
</dbReference>
<gene>
    <name evidence="9" type="ORF">WMY93_006193</name>
</gene>
<dbReference type="GO" id="GO:0005667">
    <property type="term" value="C:transcription regulator complex"/>
    <property type="evidence" value="ECO:0007669"/>
    <property type="project" value="TreeGrafter"/>
</dbReference>
<dbReference type="GO" id="GO:0000981">
    <property type="term" value="F:DNA-binding transcription factor activity, RNA polymerase II-specific"/>
    <property type="evidence" value="ECO:0007669"/>
    <property type="project" value="TreeGrafter"/>
</dbReference>
<dbReference type="PANTHER" id="PTHR14003">
    <property type="entry name" value="TRANSCRIPTIONAL REPRESSOR PROTEIN YY"/>
    <property type="match status" value="1"/>
</dbReference>
<dbReference type="Proteomes" id="UP001460270">
    <property type="component" value="Unassembled WGS sequence"/>
</dbReference>
<keyword evidence="10" id="KW-1185">Reference proteome</keyword>
<dbReference type="FunFam" id="3.30.160.60:FF:000100">
    <property type="entry name" value="Zinc finger 45-like"/>
    <property type="match status" value="1"/>
</dbReference>
<feature type="coiled-coil region" evidence="6">
    <location>
        <begin position="41"/>
        <end position="68"/>
    </location>
</feature>
<feature type="domain" description="C2H2-type" evidence="8">
    <location>
        <begin position="300"/>
        <end position="327"/>
    </location>
</feature>
<reference evidence="10" key="1">
    <citation type="submission" date="2024-04" db="EMBL/GenBank/DDBJ databases">
        <title>Salinicola lusitanus LLJ914,a marine bacterium isolated from the Okinawa Trough.</title>
        <authorList>
            <person name="Li J."/>
        </authorList>
    </citation>
    <scope>NUCLEOTIDE SEQUENCE [LARGE SCALE GENOMIC DNA]</scope>
</reference>
<keyword evidence="3 5" id="KW-0863">Zinc-finger</keyword>